<keyword evidence="3 4" id="KW-0663">Pyridoxal phosphate</keyword>
<dbReference type="Gene3D" id="3.40.640.10">
    <property type="entry name" value="Type I PLP-dependent aspartate aminotransferase-like (Major domain)"/>
    <property type="match status" value="1"/>
</dbReference>
<sequence>MSSDSNNQNHTSLLGFVRQKLSSIEARNQRRALFDHTRSDGMQAVREGVGTIVSFTDNDYLGLSTHPAVIGAANAATAMYGAGAGASRLVTGNHPLYAELEAALASLKDTEDAVVFGSGYLANVGIIPTFVGPRDLIVADALIHTSIHAGVTLSRAAFKTFRHNDTADLEAILKAERHSYERVLIVVDGVYSMDGDIAPLHALGLVAEKYDCWLMSDDAHGVGVIGGGRGSAHACDAQGLVPLQMGTLSKAVGGYGGYLAASKDVCDLVRTRARSLIYTTALPPGVVAGALKALNIIKTDTDLCARPVRLAQYFCRALGLPAAQTPIVPVVIGDEKDALAASEALAKRGFLAWAFRPPTVPVGTSRLRFCFSATHTDQMVDDLITACRDLGIGDS</sequence>
<dbReference type="EMBL" id="BNCI01000002">
    <property type="protein sequence ID" value="GHF22873.1"/>
    <property type="molecule type" value="Genomic_DNA"/>
</dbReference>
<dbReference type="InterPro" id="IPR001917">
    <property type="entry name" value="Aminotrans_II_pyridoxalP_BS"/>
</dbReference>
<dbReference type="InterPro" id="IPR050087">
    <property type="entry name" value="AON_synthase_class-II"/>
</dbReference>
<name>A0A919ART1_9PROT</name>
<comment type="cofactor">
    <cofactor evidence="1 4">
        <name>pyridoxal 5'-phosphate</name>
        <dbReference type="ChEBI" id="CHEBI:597326"/>
    </cofactor>
</comment>
<dbReference type="InterPro" id="IPR015421">
    <property type="entry name" value="PyrdxlP-dep_Trfase_major"/>
</dbReference>
<dbReference type="InterPro" id="IPR004839">
    <property type="entry name" value="Aminotransferase_I/II_large"/>
</dbReference>
<feature type="domain" description="Aminotransferase class I/classII large" evidence="5">
    <location>
        <begin position="52"/>
        <end position="385"/>
    </location>
</feature>
<dbReference type="CDD" id="cd06454">
    <property type="entry name" value="KBL_like"/>
    <property type="match status" value="1"/>
</dbReference>
<keyword evidence="7" id="KW-1185">Reference proteome</keyword>
<evidence type="ECO:0000256" key="3">
    <source>
        <dbReference type="ARBA" id="ARBA00022898"/>
    </source>
</evidence>
<organism evidence="6 7">
    <name type="scientific">Kordiimonas sediminis</name>
    <dbReference type="NCBI Taxonomy" id="1735581"/>
    <lineage>
        <taxon>Bacteria</taxon>
        <taxon>Pseudomonadati</taxon>
        <taxon>Pseudomonadota</taxon>
        <taxon>Alphaproteobacteria</taxon>
        <taxon>Kordiimonadales</taxon>
        <taxon>Kordiimonadaceae</taxon>
        <taxon>Kordiimonas</taxon>
    </lineage>
</organism>
<proteinExistence type="inferred from homology"/>
<evidence type="ECO:0000259" key="5">
    <source>
        <dbReference type="Pfam" id="PF00155"/>
    </source>
</evidence>
<evidence type="ECO:0000256" key="2">
    <source>
        <dbReference type="ARBA" id="ARBA00022679"/>
    </source>
</evidence>
<reference evidence="6" key="1">
    <citation type="journal article" date="2014" name="Int. J. Syst. Evol. Microbiol.">
        <title>Complete genome sequence of Corynebacterium casei LMG S-19264T (=DSM 44701T), isolated from a smear-ripened cheese.</title>
        <authorList>
            <consortium name="US DOE Joint Genome Institute (JGI-PGF)"/>
            <person name="Walter F."/>
            <person name="Albersmeier A."/>
            <person name="Kalinowski J."/>
            <person name="Ruckert C."/>
        </authorList>
    </citation>
    <scope>NUCLEOTIDE SEQUENCE</scope>
    <source>
        <strain evidence="6">KCTC 42590</strain>
    </source>
</reference>
<dbReference type="Gene3D" id="3.90.1150.10">
    <property type="entry name" value="Aspartate Aminotransferase, domain 1"/>
    <property type="match status" value="1"/>
</dbReference>
<keyword evidence="2" id="KW-0808">Transferase</keyword>
<dbReference type="SUPFAM" id="SSF53383">
    <property type="entry name" value="PLP-dependent transferases"/>
    <property type="match status" value="1"/>
</dbReference>
<reference evidence="6" key="2">
    <citation type="submission" date="2020-09" db="EMBL/GenBank/DDBJ databases">
        <authorList>
            <person name="Sun Q."/>
            <person name="Kim S."/>
        </authorList>
    </citation>
    <scope>NUCLEOTIDE SEQUENCE</scope>
    <source>
        <strain evidence="6">KCTC 42590</strain>
    </source>
</reference>
<dbReference type="InterPro" id="IPR015422">
    <property type="entry name" value="PyrdxlP-dep_Trfase_small"/>
</dbReference>
<evidence type="ECO:0000313" key="6">
    <source>
        <dbReference type="EMBL" id="GHF22873.1"/>
    </source>
</evidence>
<dbReference type="GO" id="GO:0016740">
    <property type="term" value="F:transferase activity"/>
    <property type="evidence" value="ECO:0007669"/>
    <property type="project" value="UniProtKB-KW"/>
</dbReference>
<evidence type="ECO:0000256" key="1">
    <source>
        <dbReference type="ARBA" id="ARBA00001933"/>
    </source>
</evidence>
<dbReference type="Pfam" id="PF00155">
    <property type="entry name" value="Aminotran_1_2"/>
    <property type="match status" value="1"/>
</dbReference>
<dbReference type="GO" id="GO:0030170">
    <property type="term" value="F:pyridoxal phosphate binding"/>
    <property type="evidence" value="ECO:0007669"/>
    <property type="project" value="InterPro"/>
</dbReference>
<protein>
    <submittedName>
        <fullName evidence="6">8-amino-7-oxononanoate synthase</fullName>
    </submittedName>
</protein>
<dbReference type="RefSeq" id="WP_229819271.1">
    <property type="nucleotide sequence ID" value="NZ_BNCI01000002.1"/>
</dbReference>
<evidence type="ECO:0000256" key="4">
    <source>
        <dbReference type="RuleBase" id="RU003693"/>
    </source>
</evidence>
<dbReference type="AlphaFoldDB" id="A0A919ART1"/>
<comment type="similarity">
    <text evidence="4">Belongs to the class-II pyridoxal-phosphate-dependent aminotransferase family.</text>
</comment>
<gene>
    <name evidence="6" type="primary">bioF</name>
    <name evidence="6" type="ORF">GCM10017044_16570</name>
</gene>
<dbReference type="Proteomes" id="UP000630923">
    <property type="component" value="Unassembled WGS sequence"/>
</dbReference>
<dbReference type="PANTHER" id="PTHR13693">
    <property type="entry name" value="CLASS II AMINOTRANSFERASE/8-AMINO-7-OXONONANOATE SYNTHASE"/>
    <property type="match status" value="1"/>
</dbReference>
<comment type="caution">
    <text evidence="6">The sequence shown here is derived from an EMBL/GenBank/DDBJ whole genome shotgun (WGS) entry which is preliminary data.</text>
</comment>
<accession>A0A919ART1</accession>
<evidence type="ECO:0000313" key="7">
    <source>
        <dbReference type="Proteomes" id="UP000630923"/>
    </source>
</evidence>
<dbReference type="InterPro" id="IPR015424">
    <property type="entry name" value="PyrdxlP-dep_Trfase"/>
</dbReference>
<dbReference type="PROSITE" id="PS00599">
    <property type="entry name" value="AA_TRANSFER_CLASS_2"/>
    <property type="match status" value="1"/>
</dbReference>